<evidence type="ECO:0000256" key="5">
    <source>
        <dbReference type="ARBA" id="ARBA00022552"/>
    </source>
</evidence>
<evidence type="ECO:0000256" key="2">
    <source>
        <dbReference type="ARBA" id="ARBA00004604"/>
    </source>
</evidence>
<dbReference type="PANTHER" id="PTHR21321:SF1">
    <property type="entry name" value="EXOSOME COMPLEX COMPONENT RRP40"/>
    <property type="match status" value="1"/>
</dbReference>
<keyword evidence="8" id="KW-0539">Nucleus</keyword>
<dbReference type="CDD" id="cd22526">
    <property type="entry name" value="KH-I_Rrp40"/>
    <property type="match status" value="1"/>
</dbReference>
<dbReference type="InterPro" id="IPR037319">
    <property type="entry name" value="Rrp40_S1"/>
</dbReference>
<dbReference type="Pfam" id="PF18311">
    <property type="entry name" value="Rrp40_N"/>
    <property type="match status" value="1"/>
</dbReference>
<dbReference type="Pfam" id="PF21262">
    <property type="entry name" value="RRP40_S1"/>
    <property type="match status" value="1"/>
</dbReference>
<dbReference type="Gene3D" id="3.30.1370.10">
    <property type="entry name" value="K Homology domain, type 1"/>
    <property type="match status" value="1"/>
</dbReference>
<dbReference type="InterPro" id="IPR036612">
    <property type="entry name" value="KH_dom_type_1_sf"/>
</dbReference>
<comment type="subcellular location">
    <subcellularLocation>
        <location evidence="1">Cytoplasm</location>
    </subcellularLocation>
    <subcellularLocation>
        <location evidence="2">Nucleus</location>
        <location evidence="2">Nucleolus</location>
    </subcellularLocation>
</comment>
<keyword evidence="7" id="KW-0694">RNA-binding</keyword>
<keyword evidence="4" id="KW-0963">Cytoplasm</keyword>
<evidence type="ECO:0000313" key="13">
    <source>
        <dbReference type="EMBL" id="KAJ9658789.1"/>
    </source>
</evidence>
<feature type="domain" description="Exosome complex exonuclease Rrp40 N-terminal" evidence="12">
    <location>
        <begin position="27"/>
        <end position="66"/>
    </location>
</feature>
<accession>A0ABQ9NIB2</accession>
<evidence type="ECO:0000256" key="1">
    <source>
        <dbReference type="ARBA" id="ARBA00004496"/>
    </source>
</evidence>
<protein>
    <recommendedName>
        <fullName evidence="9">Ribosomal RNA-processing protein 40</fullName>
    </recommendedName>
</protein>
<evidence type="ECO:0000256" key="4">
    <source>
        <dbReference type="ARBA" id="ARBA00022490"/>
    </source>
</evidence>
<dbReference type="InterPro" id="IPR012340">
    <property type="entry name" value="NA-bd_OB-fold"/>
</dbReference>
<dbReference type="SUPFAM" id="SSF50249">
    <property type="entry name" value="Nucleic acid-binding proteins"/>
    <property type="match status" value="1"/>
</dbReference>
<reference evidence="13" key="1">
    <citation type="submission" date="2022-10" db="EMBL/GenBank/DDBJ databases">
        <title>Culturing micro-colonial fungi from biological soil crusts in the Mojave desert and describing Neophaeococcomyces mojavensis, and introducing the new genera and species Taxawa tesnikishii.</title>
        <authorList>
            <person name="Kurbessoian T."/>
            <person name="Stajich J.E."/>
        </authorList>
    </citation>
    <scope>NUCLEOTIDE SEQUENCE</scope>
    <source>
        <strain evidence="13">TK_1</strain>
    </source>
</reference>
<evidence type="ECO:0000256" key="9">
    <source>
        <dbReference type="ARBA" id="ARBA00030615"/>
    </source>
</evidence>
<dbReference type="PANTHER" id="PTHR21321">
    <property type="entry name" value="PNAS-3 RELATED"/>
    <property type="match status" value="1"/>
</dbReference>
<dbReference type="InterPro" id="IPR049469">
    <property type="entry name" value="RRP40_KH-I"/>
</dbReference>
<name>A0ABQ9NIB2_9PEZI</name>
<keyword evidence="14" id="KW-1185">Reference proteome</keyword>
<dbReference type="Proteomes" id="UP001172684">
    <property type="component" value="Unassembled WGS sequence"/>
</dbReference>
<dbReference type="Gene3D" id="2.40.50.140">
    <property type="entry name" value="Nucleic acid-binding proteins"/>
    <property type="match status" value="1"/>
</dbReference>
<comment type="similarity">
    <text evidence="3">Belongs to the RRP40 family.</text>
</comment>
<comment type="caution">
    <text evidence="13">The sequence shown here is derived from an EMBL/GenBank/DDBJ whole genome shotgun (WGS) entry which is preliminary data.</text>
</comment>
<gene>
    <name evidence="13" type="primary">RRP40</name>
    <name evidence="13" type="ORF">H2201_007647</name>
</gene>
<dbReference type="EMBL" id="JAPDRL010000083">
    <property type="protein sequence ID" value="KAJ9658789.1"/>
    <property type="molecule type" value="Genomic_DNA"/>
</dbReference>
<dbReference type="Pfam" id="PF15985">
    <property type="entry name" value="KH_6"/>
    <property type="match status" value="1"/>
</dbReference>
<evidence type="ECO:0000313" key="14">
    <source>
        <dbReference type="Proteomes" id="UP001172684"/>
    </source>
</evidence>
<dbReference type="Gene3D" id="2.40.50.100">
    <property type="match status" value="1"/>
</dbReference>
<dbReference type="SUPFAM" id="SSF54791">
    <property type="entry name" value="Eukaryotic type KH-domain (KH-domain type I)"/>
    <property type="match status" value="1"/>
</dbReference>
<dbReference type="InterPro" id="IPR026699">
    <property type="entry name" value="Exosome_RNA_bind1/RRP40/RRP4"/>
</dbReference>
<feature type="region of interest" description="Disordered" evidence="10">
    <location>
        <begin position="1"/>
        <end position="21"/>
    </location>
</feature>
<evidence type="ECO:0000259" key="12">
    <source>
        <dbReference type="Pfam" id="PF18311"/>
    </source>
</evidence>
<dbReference type="InterPro" id="IPR004088">
    <property type="entry name" value="KH_dom_type_1"/>
</dbReference>
<proteinExistence type="inferred from homology"/>
<keyword evidence="5" id="KW-0698">rRNA processing</keyword>
<dbReference type="CDD" id="cd05790">
    <property type="entry name" value="S1_Rrp40"/>
    <property type="match status" value="1"/>
</dbReference>
<keyword evidence="6" id="KW-0271">Exosome</keyword>
<evidence type="ECO:0000256" key="6">
    <source>
        <dbReference type="ARBA" id="ARBA00022835"/>
    </source>
</evidence>
<evidence type="ECO:0000259" key="11">
    <source>
        <dbReference type="Pfam" id="PF15985"/>
    </source>
</evidence>
<feature type="domain" description="K Homology" evidence="11">
    <location>
        <begin position="156"/>
        <end position="211"/>
    </location>
</feature>
<sequence length="245" mass="25781">MSSPTILLPGDTIPPSLLPSPASTKPLTLGPGLRHIPPSTITAALSGPLHTDPRKNALWIENNGGRYIPVAGDLVICAMHHSSVDAYHCSITPYTAPATLPQLAFEGASKKTRPVLAPGALVYARVSVAGKHMEPELECVHPGTGKAEGLGPLKGGMVWDVSLGMARRLLLPQGKMREVGGLVLLEALAEKVRFEIAVGRNGRVWVDGGDVKVTLAVGRAVVETDEGGLGVEEQRKLVARVLRGL</sequence>
<evidence type="ECO:0000256" key="10">
    <source>
        <dbReference type="SAM" id="MobiDB-lite"/>
    </source>
</evidence>
<evidence type="ECO:0000256" key="3">
    <source>
        <dbReference type="ARBA" id="ARBA00007841"/>
    </source>
</evidence>
<evidence type="ECO:0000256" key="7">
    <source>
        <dbReference type="ARBA" id="ARBA00022884"/>
    </source>
</evidence>
<dbReference type="InterPro" id="IPR041054">
    <property type="entry name" value="Rrp40_N_euk"/>
</dbReference>
<evidence type="ECO:0000256" key="8">
    <source>
        <dbReference type="ARBA" id="ARBA00023242"/>
    </source>
</evidence>
<organism evidence="13 14">
    <name type="scientific">Coniosporium apollinis</name>
    <dbReference type="NCBI Taxonomy" id="61459"/>
    <lineage>
        <taxon>Eukaryota</taxon>
        <taxon>Fungi</taxon>
        <taxon>Dikarya</taxon>
        <taxon>Ascomycota</taxon>
        <taxon>Pezizomycotina</taxon>
        <taxon>Dothideomycetes</taxon>
        <taxon>Dothideomycetes incertae sedis</taxon>
        <taxon>Coniosporium</taxon>
    </lineage>
</organism>